<organism evidence="2 3">
    <name type="scientific">Dyella acidiphila</name>
    <dbReference type="NCBI Taxonomy" id="2775866"/>
    <lineage>
        <taxon>Bacteria</taxon>
        <taxon>Pseudomonadati</taxon>
        <taxon>Pseudomonadota</taxon>
        <taxon>Gammaproteobacteria</taxon>
        <taxon>Lysobacterales</taxon>
        <taxon>Rhodanobacteraceae</taxon>
        <taxon>Dyella</taxon>
    </lineage>
</organism>
<evidence type="ECO:0000313" key="3">
    <source>
        <dbReference type="Proteomes" id="UP000651010"/>
    </source>
</evidence>
<dbReference type="EMBL" id="JACZZA010000016">
    <property type="protein sequence ID" value="MBE1162779.1"/>
    <property type="molecule type" value="Genomic_DNA"/>
</dbReference>
<comment type="caution">
    <text evidence="2">The sequence shown here is derived from an EMBL/GenBank/DDBJ whole genome shotgun (WGS) entry which is preliminary data.</text>
</comment>
<sequence length="207" mass="22810">MDVRKAIIPGEPRSSTIEVLKEIGSNERHFNTIQAEYRKLASGWMIAALGAMGWVHSHLKDEHATRLACLIAMGSSIGVALLWLLDRGVYHALLVANCVAAERLERLAAPKYHVHNKVRRDVGDDLVGQKIDLFYLGLIAAVPVALMAGYYDLLTQARQDEILVVPLLSCMGVLGRGLIIKLKNVKESRFEETSIGRLLLTGTTAQK</sequence>
<accession>A0ABR9GFG5</accession>
<keyword evidence="1" id="KW-0812">Transmembrane</keyword>
<reference evidence="2 3" key="1">
    <citation type="submission" date="2020-09" db="EMBL/GenBank/DDBJ databases">
        <title>Dyella sp. 7MK23 isolated from forest soil.</title>
        <authorList>
            <person name="Fu J."/>
        </authorList>
    </citation>
    <scope>NUCLEOTIDE SEQUENCE [LARGE SCALE GENOMIC DNA]</scope>
    <source>
        <strain evidence="2 3">7MK23</strain>
    </source>
</reference>
<keyword evidence="3" id="KW-1185">Reference proteome</keyword>
<feature type="transmembrane region" description="Helical" evidence="1">
    <location>
        <begin position="40"/>
        <end position="59"/>
    </location>
</feature>
<dbReference type="RefSeq" id="WP_192557619.1">
    <property type="nucleotide sequence ID" value="NZ_JACZZA010000016.1"/>
</dbReference>
<dbReference type="Proteomes" id="UP000651010">
    <property type="component" value="Unassembled WGS sequence"/>
</dbReference>
<keyword evidence="1" id="KW-0472">Membrane</keyword>
<feature type="transmembrane region" description="Helical" evidence="1">
    <location>
        <begin position="163"/>
        <end position="180"/>
    </location>
</feature>
<feature type="transmembrane region" description="Helical" evidence="1">
    <location>
        <begin position="133"/>
        <end position="151"/>
    </location>
</feature>
<feature type="transmembrane region" description="Helical" evidence="1">
    <location>
        <begin position="65"/>
        <end position="85"/>
    </location>
</feature>
<gene>
    <name evidence="2" type="ORF">IGX34_20535</name>
</gene>
<name>A0ABR9GFG5_9GAMM</name>
<evidence type="ECO:0000313" key="2">
    <source>
        <dbReference type="EMBL" id="MBE1162779.1"/>
    </source>
</evidence>
<keyword evidence="1" id="KW-1133">Transmembrane helix</keyword>
<evidence type="ECO:0000256" key="1">
    <source>
        <dbReference type="SAM" id="Phobius"/>
    </source>
</evidence>
<protein>
    <submittedName>
        <fullName evidence="2">Uncharacterized protein</fullName>
    </submittedName>
</protein>
<proteinExistence type="predicted"/>